<dbReference type="KEGG" id="vg:24608696"/>
<name>A0A0A0RW69_9CAUD</name>
<reference evidence="1 2" key="1">
    <citation type="submission" date="2014-07" db="EMBL/GenBank/DDBJ databases">
        <title>The Complete Genome of Enterotoxigenic Escherichia coli Siphophage Seurat.</title>
        <authorList>
            <person name="Doan D.P."/>
            <person name="Lessor L.E."/>
            <person name="Hernandez A.C."/>
            <person name="Everett G.F.K."/>
        </authorList>
    </citation>
    <scope>NUCLEOTIDE SEQUENCE [LARGE SCALE GENOMIC DNA]</scope>
</reference>
<dbReference type="Proteomes" id="UP000030205">
    <property type="component" value="Segment"/>
</dbReference>
<sequence>MTTFSHLIPPAYHSKVVDHGTHVVIGGEIFITDNEEIAIAIIDSTQHDFMVILQHEPDNFTFYSSYGVDKGGKSLVSWYISEWFDG</sequence>
<gene>
    <name evidence="1" type="ORF">CPT_Seurat85</name>
</gene>
<dbReference type="GeneID" id="24608696"/>
<dbReference type="RefSeq" id="YP_009152029.1">
    <property type="nucleotide sequence ID" value="NC_027378.1"/>
</dbReference>
<proteinExistence type="predicted"/>
<accession>A0A0A0RW69</accession>
<protein>
    <submittedName>
        <fullName evidence="1">Uncharacterized protein</fullName>
    </submittedName>
</protein>
<dbReference type="OrthoDB" id="33234at10239"/>
<evidence type="ECO:0000313" key="1">
    <source>
        <dbReference type="EMBL" id="AIW03948.1"/>
    </source>
</evidence>
<evidence type="ECO:0000313" key="2">
    <source>
        <dbReference type="Proteomes" id="UP000030205"/>
    </source>
</evidence>
<keyword evidence="2" id="KW-1185">Reference proteome</keyword>
<organism evidence="1 2">
    <name type="scientific">Escherichia phage Seurat</name>
    <dbReference type="NCBI Taxonomy" id="1540098"/>
    <lineage>
        <taxon>Viruses</taxon>
        <taxon>Duplodnaviria</taxon>
        <taxon>Heunggongvirae</taxon>
        <taxon>Uroviricota</taxon>
        <taxon>Caudoviricetes</taxon>
        <taxon>Queuovirinae</taxon>
        <taxon>Seuratvirus</taxon>
        <taxon>Seuratvirus seurat</taxon>
    </lineage>
</organism>
<dbReference type="EMBL" id="KM236243">
    <property type="protein sequence ID" value="AIW03948.1"/>
    <property type="molecule type" value="Genomic_DNA"/>
</dbReference>